<feature type="region of interest" description="Disordered" evidence="1">
    <location>
        <begin position="1"/>
        <end position="50"/>
    </location>
</feature>
<accession>A0A7G9QYF8</accession>
<gene>
    <name evidence="2" type="ORF">H9L10_08460</name>
</gene>
<dbReference type="EMBL" id="CP060712">
    <property type="protein sequence ID" value="QNN48383.1"/>
    <property type="molecule type" value="Genomic_DNA"/>
</dbReference>
<keyword evidence="3" id="KW-1185">Reference proteome</keyword>
<organism evidence="2 3">
    <name type="scientific">Phycicoccus endophyticus</name>
    <dbReference type="NCBI Taxonomy" id="1690220"/>
    <lineage>
        <taxon>Bacteria</taxon>
        <taxon>Bacillati</taxon>
        <taxon>Actinomycetota</taxon>
        <taxon>Actinomycetes</taxon>
        <taxon>Micrococcales</taxon>
        <taxon>Intrasporangiaceae</taxon>
        <taxon>Phycicoccus</taxon>
    </lineage>
</organism>
<dbReference type="RefSeq" id="WP_166100716.1">
    <property type="nucleotide sequence ID" value="NZ_BMMY01000007.1"/>
</dbReference>
<dbReference type="Proteomes" id="UP000515976">
    <property type="component" value="Chromosome"/>
</dbReference>
<proteinExistence type="predicted"/>
<dbReference type="KEGG" id="pei:H9L10_08460"/>
<evidence type="ECO:0000256" key="1">
    <source>
        <dbReference type="SAM" id="MobiDB-lite"/>
    </source>
</evidence>
<feature type="compositionally biased region" description="Basic and acidic residues" evidence="1">
    <location>
        <begin position="32"/>
        <end position="43"/>
    </location>
</feature>
<sequence>MSLTMRPRCERRDLDLPLETPPPSPPVARLTRTPERGTGERAALRARWTS</sequence>
<protein>
    <submittedName>
        <fullName evidence="2">Uncharacterized protein</fullName>
    </submittedName>
</protein>
<dbReference type="AlphaFoldDB" id="A0A7G9QYF8"/>
<reference evidence="2 3" key="1">
    <citation type="submission" date="2020-08" db="EMBL/GenBank/DDBJ databases">
        <title>Genome sequence of Phycicoccus endophyticus JCM 31784T.</title>
        <authorList>
            <person name="Hyun D.-W."/>
            <person name="Bae J.-W."/>
        </authorList>
    </citation>
    <scope>NUCLEOTIDE SEQUENCE [LARGE SCALE GENOMIC DNA]</scope>
    <source>
        <strain evidence="2 3">JCM 31784</strain>
    </source>
</reference>
<evidence type="ECO:0000313" key="2">
    <source>
        <dbReference type="EMBL" id="QNN48383.1"/>
    </source>
</evidence>
<evidence type="ECO:0000313" key="3">
    <source>
        <dbReference type="Proteomes" id="UP000515976"/>
    </source>
</evidence>
<name>A0A7G9QYF8_9MICO</name>